<reference evidence="1 2" key="1">
    <citation type="submission" date="2017-09" db="EMBL/GenBank/DDBJ databases">
        <authorList>
            <person name="Ehlers B."/>
            <person name="Leendertz F.H."/>
        </authorList>
    </citation>
    <scope>NUCLEOTIDE SEQUENCE [LARGE SCALE GENOMIC DNA]</scope>
    <source>
        <strain evidence="1 2">DJ-1</strain>
    </source>
</reference>
<organism evidence="1 2">
    <name type="scientific">Pseudomonas plecoglossicida</name>
    <dbReference type="NCBI Taxonomy" id="70775"/>
    <lineage>
        <taxon>Bacteria</taxon>
        <taxon>Pseudomonadati</taxon>
        <taxon>Pseudomonadota</taxon>
        <taxon>Gammaproteobacteria</taxon>
        <taxon>Pseudomonadales</taxon>
        <taxon>Pseudomonadaceae</taxon>
        <taxon>Pseudomonas</taxon>
    </lineage>
</organism>
<dbReference type="Gene3D" id="3.10.129.10">
    <property type="entry name" value="Hotdog Thioesterase"/>
    <property type="match status" value="1"/>
</dbReference>
<evidence type="ECO:0000313" key="2">
    <source>
        <dbReference type="Proteomes" id="UP000218102"/>
    </source>
</evidence>
<dbReference type="CDD" id="cd03440">
    <property type="entry name" value="hot_dog"/>
    <property type="match status" value="1"/>
</dbReference>
<dbReference type="SUPFAM" id="SSF54637">
    <property type="entry name" value="Thioesterase/thiol ester dehydrase-isomerase"/>
    <property type="match status" value="1"/>
</dbReference>
<dbReference type="EMBL" id="NTME01000077">
    <property type="protein sequence ID" value="PBJ91934.1"/>
    <property type="molecule type" value="Genomic_DNA"/>
</dbReference>
<accession>A0A2A3LW42</accession>
<sequence length="131" mass="13804">MCGPERTQNDGLCIFPGPLNNTSTIAAPWTPDASLADKSGNLRPEFLWAALDCTGAFTSFPLPDGVAIVLGELAASILGVVKPGDRCIVLGWPLGVEGRKRLAGTAIYAPNDRLVALARAVWIEVPSSTWS</sequence>
<name>A0A2A3LW42_PSEDL</name>
<evidence type="ECO:0000313" key="1">
    <source>
        <dbReference type="EMBL" id="PBJ91934.1"/>
    </source>
</evidence>
<dbReference type="AlphaFoldDB" id="A0A2A3LW42"/>
<dbReference type="InterPro" id="IPR029069">
    <property type="entry name" value="HotDog_dom_sf"/>
</dbReference>
<comment type="caution">
    <text evidence="1">The sequence shown here is derived from an EMBL/GenBank/DDBJ whole genome shotgun (WGS) entry which is preliminary data.</text>
</comment>
<gene>
    <name evidence="1" type="ORF">CMV24_29785</name>
</gene>
<proteinExistence type="predicted"/>
<protein>
    <submittedName>
        <fullName evidence="1">Uncharacterized protein</fullName>
    </submittedName>
</protein>
<dbReference type="Proteomes" id="UP000218102">
    <property type="component" value="Unassembled WGS sequence"/>
</dbReference>